<dbReference type="OrthoDB" id="7065617at2"/>
<evidence type="ECO:0000313" key="3">
    <source>
        <dbReference type="Proteomes" id="UP000238196"/>
    </source>
</evidence>
<feature type="signal peptide" evidence="1">
    <location>
        <begin position="1"/>
        <end position="18"/>
    </location>
</feature>
<dbReference type="EMBL" id="PRLP01000012">
    <property type="protein sequence ID" value="PPC78622.1"/>
    <property type="molecule type" value="Genomic_DNA"/>
</dbReference>
<evidence type="ECO:0000256" key="1">
    <source>
        <dbReference type="SAM" id="SignalP"/>
    </source>
</evidence>
<accession>A0A2S5KVE5</accession>
<gene>
    <name evidence="2" type="ORF">C4K68_03690</name>
</gene>
<evidence type="ECO:0000313" key="2">
    <source>
        <dbReference type="EMBL" id="PPC78622.1"/>
    </source>
</evidence>
<evidence type="ECO:0008006" key="4">
    <source>
        <dbReference type="Google" id="ProtNLM"/>
    </source>
</evidence>
<dbReference type="Proteomes" id="UP000238196">
    <property type="component" value="Unassembled WGS sequence"/>
</dbReference>
<comment type="caution">
    <text evidence="2">The sequence shown here is derived from an EMBL/GenBank/DDBJ whole genome shotgun (WGS) entry which is preliminary data.</text>
</comment>
<reference evidence="2 3" key="1">
    <citation type="submission" date="2018-02" db="EMBL/GenBank/DDBJ databases">
        <title>novel marine gammaproteobacteria from coastal saline agro ecosystem.</title>
        <authorList>
            <person name="Krishnan R."/>
            <person name="Ramesh Kumar N."/>
        </authorList>
    </citation>
    <scope>NUCLEOTIDE SEQUENCE [LARGE SCALE GENOMIC DNA]</scope>
    <source>
        <strain evidence="2 3">228</strain>
    </source>
</reference>
<organism evidence="2 3">
    <name type="scientific">Proteobacteria bacterium 228</name>
    <dbReference type="NCBI Taxonomy" id="2083153"/>
    <lineage>
        <taxon>Bacteria</taxon>
        <taxon>Pseudomonadati</taxon>
        <taxon>Pseudomonadota</taxon>
    </lineage>
</organism>
<proteinExistence type="predicted"/>
<keyword evidence="1" id="KW-0732">Signal</keyword>
<name>A0A2S5KVE5_9PROT</name>
<feature type="chain" id="PRO_5015614745" description="DUF1795 domain-containing protein" evidence="1">
    <location>
        <begin position="19"/>
        <end position="199"/>
    </location>
</feature>
<dbReference type="AlphaFoldDB" id="A0A2S5KVE5"/>
<protein>
    <recommendedName>
        <fullName evidence="4">DUF1795 domain-containing protein</fullName>
    </recommendedName>
</protein>
<sequence>MRIIQALVISLLSFAVFAQEPNVFESLTVGFKVTKPDEWRFITTEENLENLKKVQMNDEEFQQLMLKYSTAPLVAMMKYPEPFDDLNPSFKVNIKPLGRLKGTDPKNILGLILPQFQKMFQDFNLVQPPTDTTVGKLPAAYMRINYSLAIPDGRTFPTTSELWIVPRGDYFFMIGAGTRQDGKTGSREEISKILSSVEL</sequence>